<evidence type="ECO:0000256" key="2">
    <source>
        <dbReference type="SAM" id="MobiDB-lite"/>
    </source>
</evidence>
<sequence length="492" mass="55854">MAERGKSAKRFIQKGAREGEAKRSKGEEQIGGEEEEQIGGEEEEQIGGEEEEQIGGGEDDQISGTEDAQHTDRDDQSDEVGTAASRQADGTRKSPEKAQAALNEDIKKCIEKRIPNVSRNLQVDVCVAIPSSIINNRSDVIKSYLTSYLARIFTVFAVARVYIYDDQMGSERDGRHERRDSHEQREQQLKRGNSSHSTALPQKTHEREKTPHSDRDGSNHQRKRPISQSSSHEGGEGENPPPEYSYLCQYLHYNLQYLETPQYLRKHLFPITRFLKHSGIMNPVDAPHHLRSDEWLPFREGVVIKKKSNGVIVDVGLFAHAHIENVHHVDIGTRVTVLFHPNSFLLFQRRNADVLFSGKLINPGTPKLYNLYWGYSVELLKRLSDVFDLDVDYIVGTSERGRFMGEVADAVRGVSSILIVFGNKQGLEDLLIKEREEQKKKSYAVEKRSKVLSKMLKKFHLFVNTCPHQTSRTIRTEEAIAITLSLFHSILV</sequence>
<evidence type="ECO:0000313" key="4">
    <source>
        <dbReference type="EMBL" id="CAG9475690.1"/>
    </source>
</evidence>
<dbReference type="InterPro" id="IPR003750">
    <property type="entry name" value="Put_MeTrfase-C9orf114-like"/>
</dbReference>
<reference evidence="4" key="1">
    <citation type="submission" date="2021-09" db="EMBL/GenBank/DDBJ databases">
        <authorList>
            <consortium name="Pathogen Informatics"/>
        </authorList>
    </citation>
    <scope>NUCLEOTIDE SEQUENCE</scope>
    <source>
        <strain evidence="4">PvW1</strain>
    </source>
</reference>
<evidence type="ECO:0000259" key="3">
    <source>
        <dbReference type="PROSITE" id="PS50943"/>
    </source>
</evidence>
<dbReference type="VEuPathDB" id="PlasmoDB:PVPAM_130032500"/>
<dbReference type="PANTHER" id="PTHR12150">
    <property type="entry name" value="CLASS IV SAM-BINDING METHYLTRANSFERASE-RELATED"/>
    <property type="match status" value="1"/>
</dbReference>
<dbReference type="Pfam" id="PF02598">
    <property type="entry name" value="Methyltrn_RNA_3"/>
    <property type="match status" value="1"/>
</dbReference>
<name>A0A8S4HAM9_PLAVI</name>
<protein>
    <submittedName>
        <fullName evidence="4">(malaria parasite P. vivax) hypothetical protein</fullName>
    </submittedName>
</protein>
<dbReference type="InterPro" id="IPR001387">
    <property type="entry name" value="Cro/C1-type_HTH"/>
</dbReference>
<proteinExistence type="inferred from homology"/>
<feature type="compositionally biased region" description="Acidic residues" evidence="2">
    <location>
        <begin position="30"/>
        <end position="61"/>
    </location>
</feature>
<evidence type="ECO:0000313" key="5">
    <source>
        <dbReference type="Proteomes" id="UP000779233"/>
    </source>
</evidence>
<dbReference type="InterPro" id="IPR029026">
    <property type="entry name" value="tRNA_m1G_MTases_N"/>
</dbReference>
<comment type="similarity">
    <text evidence="1">Belongs to the class IV-like SAM-binding methyltransferase superfamily.</text>
</comment>
<dbReference type="SUPFAM" id="SSF50249">
    <property type="entry name" value="Nucleic acid-binding proteins"/>
    <property type="match status" value="1"/>
</dbReference>
<dbReference type="PANTHER" id="PTHR12150:SF13">
    <property type="entry name" value="METHYLTRANSFERASE C9ORF114-RELATED"/>
    <property type="match status" value="1"/>
</dbReference>
<feature type="region of interest" description="Disordered" evidence="2">
    <location>
        <begin position="170"/>
        <end position="241"/>
    </location>
</feature>
<feature type="domain" description="HTH cro/C1-type" evidence="3">
    <location>
        <begin position="376"/>
        <end position="394"/>
    </location>
</feature>
<dbReference type="SUPFAM" id="SSF75217">
    <property type="entry name" value="alpha/beta knot"/>
    <property type="match status" value="1"/>
</dbReference>
<organism evidence="4 5">
    <name type="scientific">Plasmodium vivax</name>
    <name type="common">malaria parasite P. vivax</name>
    <dbReference type="NCBI Taxonomy" id="5855"/>
    <lineage>
        <taxon>Eukaryota</taxon>
        <taxon>Sar</taxon>
        <taxon>Alveolata</taxon>
        <taxon>Apicomplexa</taxon>
        <taxon>Aconoidasida</taxon>
        <taxon>Haemosporida</taxon>
        <taxon>Plasmodiidae</taxon>
        <taxon>Plasmodium</taxon>
        <taxon>Plasmodium (Plasmodium)</taxon>
    </lineage>
</organism>
<feature type="region of interest" description="Disordered" evidence="2">
    <location>
        <begin position="1"/>
        <end position="97"/>
    </location>
</feature>
<dbReference type="PROSITE" id="PS50943">
    <property type="entry name" value="HTH_CROC1"/>
    <property type="match status" value="1"/>
</dbReference>
<feature type="compositionally biased region" description="Basic and acidic residues" evidence="2">
    <location>
        <begin position="203"/>
        <end position="219"/>
    </location>
</feature>
<dbReference type="CDD" id="cd18086">
    <property type="entry name" value="HsC9orf114-like"/>
    <property type="match status" value="1"/>
</dbReference>
<dbReference type="Proteomes" id="UP000779233">
    <property type="component" value="Unassembled WGS sequence"/>
</dbReference>
<comment type="caution">
    <text evidence="4">The sequence shown here is derived from an EMBL/GenBank/DDBJ whole genome shotgun (WGS) entry which is preliminary data.</text>
</comment>
<dbReference type="AlphaFoldDB" id="A0A8S4HAM9"/>
<dbReference type="EMBL" id="CAJZCX010000006">
    <property type="protein sequence ID" value="CAG9475690.1"/>
    <property type="molecule type" value="Genomic_DNA"/>
</dbReference>
<gene>
    <name evidence="4" type="ORF">PVW1_130023900</name>
</gene>
<feature type="compositionally biased region" description="Basic and acidic residues" evidence="2">
    <location>
        <begin position="170"/>
        <end position="189"/>
    </location>
</feature>
<dbReference type="InterPro" id="IPR029028">
    <property type="entry name" value="Alpha/beta_knot_MTases"/>
</dbReference>
<feature type="compositionally biased region" description="Basic and acidic residues" evidence="2">
    <location>
        <begin position="15"/>
        <end position="28"/>
    </location>
</feature>
<dbReference type="InterPro" id="IPR012340">
    <property type="entry name" value="NA-bd_OB-fold"/>
</dbReference>
<dbReference type="Gene3D" id="3.40.1280.10">
    <property type="match status" value="2"/>
</dbReference>
<feature type="compositionally biased region" description="Polar residues" evidence="2">
    <location>
        <begin position="190"/>
        <end position="201"/>
    </location>
</feature>
<accession>A0A8S4HAM9</accession>
<evidence type="ECO:0000256" key="1">
    <source>
        <dbReference type="ARBA" id="ARBA00009841"/>
    </source>
</evidence>